<name>A0A835T132_CHLIN</name>
<dbReference type="GO" id="GO:0004252">
    <property type="term" value="F:serine-type endopeptidase activity"/>
    <property type="evidence" value="ECO:0007669"/>
    <property type="project" value="TreeGrafter"/>
</dbReference>
<evidence type="ECO:0000313" key="7">
    <source>
        <dbReference type="Proteomes" id="UP000650467"/>
    </source>
</evidence>
<dbReference type="InterPro" id="IPR046449">
    <property type="entry name" value="DEGP_PDZ_sf"/>
</dbReference>
<feature type="region of interest" description="Disordered" evidence="4">
    <location>
        <begin position="688"/>
        <end position="727"/>
    </location>
</feature>
<feature type="region of interest" description="Disordered" evidence="4">
    <location>
        <begin position="108"/>
        <end position="131"/>
    </location>
</feature>
<keyword evidence="7" id="KW-1185">Reference proteome</keyword>
<evidence type="ECO:0000256" key="2">
    <source>
        <dbReference type="ARBA" id="ARBA00022801"/>
    </source>
</evidence>
<feature type="compositionally biased region" description="Basic residues" evidence="4">
    <location>
        <begin position="382"/>
        <end position="394"/>
    </location>
</feature>
<feature type="compositionally biased region" description="Basic residues" evidence="4">
    <location>
        <begin position="798"/>
        <end position="812"/>
    </location>
</feature>
<evidence type="ECO:0000256" key="3">
    <source>
        <dbReference type="ARBA" id="ARBA00022825"/>
    </source>
</evidence>
<organism evidence="6 7">
    <name type="scientific">Chlamydomonas incerta</name>
    <dbReference type="NCBI Taxonomy" id="51695"/>
    <lineage>
        <taxon>Eukaryota</taxon>
        <taxon>Viridiplantae</taxon>
        <taxon>Chlorophyta</taxon>
        <taxon>core chlorophytes</taxon>
        <taxon>Chlorophyceae</taxon>
        <taxon>CS clade</taxon>
        <taxon>Chlamydomonadales</taxon>
        <taxon>Chlamydomonadaceae</taxon>
        <taxon>Chlamydomonas</taxon>
    </lineage>
</organism>
<keyword evidence="2" id="KW-0378">Hydrolase</keyword>
<keyword evidence="3" id="KW-0720">Serine protease</keyword>
<dbReference type="Gene3D" id="3.20.190.20">
    <property type="match status" value="1"/>
</dbReference>
<feature type="compositionally biased region" description="Gly residues" evidence="4">
    <location>
        <begin position="356"/>
        <end position="376"/>
    </location>
</feature>
<dbReference type="Proteomes" id="UP000650467">
    <property type="component" value="Unassembled WGS sequence"/>
</dbReference>
<dbReference type="Gene3D" id="2.30.42.10">
    <property type="match status" value="1"/>
</dbReference>
<dbReference type="Pfam" id="PF17815">
    <property type="entry name" value="PDZ_3"/>
    <property type="match status" value="1"/>
</dbReference>
<keyword evidence="1" id="KW-0645">Protease</keyword>
<evidence type="ECO:0000256" key="1">
    <source>
        <dbReference type="ARBA" id="ARBA00022670"/>
    </source>
</evidence>
<comment type="caution">
    <text evidence="6">The sequence shown here is derived from an EMBL/GenBank/DDBJ whole genome shotgun (WGS) entry which is preliminary data.</text>
</comment>
<dbReference type="SUPFAM" id="SSF50494">
    <property type="entry name" value="Trypsin-like serine proteases"/>
    <property type="match status" value="1"/>
</dbReference>
<dbReference type="InterPro" id="IPR041517">
    <property type="entry name" value="DEGP_PDZ"/>
</dbReference>
<dbReference type="GO" id="GO:0006508">
    <property type="term" value="P:proteolysis"/>
    <property type="evidence" value="ECO:0007669"/>
    <property type="project" value="UniProtKB-KW"/>
</dbReference>
<dbReference type="OrthoDB" id="540797at2759"/>
<feature type="region of interest" description="Disordered" evidence="4">
    <location>
        <begin position="786"/>
        <end position="812"/>
    </location>
</feature>
<sequence>MVGGIAGVPLSSRRLSSVTARSPPRTAAVAAAAAAAAAVLPAAAAAARPCVATACSPSGSASSWGAASACRFSPGQRHAAAALAGAGGECAGARGAAWVCHATRPARKPPLRMRAPPPQPEDGAESGGATGDEDLALKEAEQAAAAALLPGVVRVTCVQDLPRFDMPLLLGTFRSSTCNAVAVSHGGQRYLLAPSAAVAYGSQVRVYLPGREKPFPARVAHLGVDCELAALELIGSSSSSSSGGGSSSSSSASSAAAAAVAEFWGALQPYELAAQGLPALQERVGVVSYAEAQPQPRLSPGTVMRTEVITYPSALQRLLGLTVAVAIGKEQLGSAVVDARGQCLGIVFGRTVGSGSRKGGGAGAGAGSGGSGGGGSDSRWGQGRRRVGRRRGRRGQQEASALVVPVPVVAHFLDDIQKHGRCLGFPTLGIQWRRTESPALRRYTGMAPEQTGVAIVSINPTAGLAAAGGEALDVLAAVGDAAVGNDGTVAFRGGDESINISYHISQFQVGDTLELTLLRRGAPLTLPLQLGVPARLLPLHLAGAPPQWLVVSGLVLTVLSGPFLEGAFGRGWAVRAPVQLLREWHNHPSSEDEQVVVVAECQDMGPGTATDGYERRAVMHQRVLRCNGQPVRNLRHLTLMVAEAVADATIAPAAAAAAAASASAAPADAAAGALTSDAAGITTMAAAASRSSPATSTSSTSSAGPSHTSSSSGSGSGSGSGPPLHPSYITLELSSRLVMVLPVESVVEDTREMLSEYEVAHPVSEDLRAEYEGTIKARRQQLAATEAAEKGVAEKGGRGKGKGRGGRGGKAR</sequence>
<dbReference type="AlphaFoldDB" id="A0A835T132"/>
<feature type="compositionally biased region" description="Basic and acidic residues" evidence="4">
    <location>
        <begin position="787"/>
        <end position="797"/>
    </location>
</feature>
<proteinExistence type="predicted"/>
<evidence type="ECO:0000256" key="4">
    <source>
        <dbReference type="SAM" id="MobiDB-lite"/>
    </source>
</evidence>
<dbReference type="InterPro" id="IPR036034">
    <property type="entry name" value="PDZ_sf"/>
</dbReference>
<evidence type="ECO:0000259" key="5">
    <source>
        <dbReference type="Pfam" id="PF17815"/>
    </source>
</evidence>
<dbReference type="PANTHER" id="PTHR45980">
    <property type="match status" value="1"/>
</dbReference>
<accession>A0A835T132</accession>
<feature type="region of interest" description="Disordered" evidence="4">
    <location>
        <begin position="355"/>
        <end position="398"/>
    </location>
</feature>
<gene>
    <name evidence="6" type="ORF">HXX76_006402</name>
</gene>
<dbReference type="EMBL" id="JAEHOC010000012">
    <property type="protein sequence ID" value="KAG2436883.1"/>
    <property type="molecule type" value="Genomic_DNA"/>
</dbReference>
<reference evidence="6" key="1">
    <citation type="journal article" date="2020" name="bioRxiv">
        <title>Comparative genomics of Chlamydomonas.</title>
        <authorList>
            <person name="Craig R.J."/>
            <person name="Hasan A.R."/>
            <person name="Ness R.W."/>
            <person name="Keightley P.D."/>
        </authorList>
    </citation>
    <scope>NUCLEOTIDE SEQUENCE</scope>
    <source>
        <strain evidence="6">SAG 7.73</strain>
    </source>
</reference>
<evidence type="ECO:0000313" key="6">
    <source>
        <dbReference type="EMBL" id="KAG2436883.1"/>
    </source>
</evidence>
<feature type="compositionally biased region" description="Low complexity" evidence="4">
    <location>
        <begin position="688"/>
        <end position="713"/>
    </location>
</feature>
<feature type="domain" description="Protease Do-like PDZ" evidence="5">
    <location>
        <begin position="538"/>
        <end position="766"/>
    </location>
</feature>
<dbReference type="PANTHER" id="PTHR45980:SF18">
    <property type="entry name" value="PROTEASE DO-LIKE 9"/>
    <property type="match status" value="1"/>
</dbReference>
<dbReference type="InterPro" id="IPR009003">
    <property type="entry name" value="Peptidase_S1_PA"/>
</dbReference>
<protein>
    <recommendedName>
        <fullName evidence="5">Protease Do-like PDZ domain-containing protein</fullName>
    </recommendedName>
</protein>